<feature type="non-terminal residue" evidence="7">
    <location>
        <position position="1"/>
    </location>
</feature>
<name>A0A5N5STZ6_9CRUS</name>
<dbReference type="EMBL" id="SEYY01020193">
    <property type="protein sequence ID" value="KAB7497502.1"/>
    <property type="molecule type" value="Genomic_DNA"/>
</dbReference>
<keyword evidence="6" id="KW-0496">Mitochondrion</keyword>
<dbReference type="InterPro" id="IPR040395">
    <property type="entry name" value="TTC19"/>
</dbReference>
<proteinExistence type="inferred from homology"/>
<gene>
    <name evidence="7" type="ORF">Anas_02339</name>
</gene>
<dbReference type="OrthoDB" id="5986190at2759"/>
<evidence type="ECO:0000256" key="4">
    <source>
        <dbReference type="ARBA" id="ARBA00022803"/>
    </source>
</evidence>
<protein>
    <submittedName>
        <fullName evidence="7">Tetratricopeptide repeat protein 19, mitochondrial</fullName>
    </submittedName>
</protein>
<evidence type="ECO:0000256" key="6">
    <source>
        <dbReference type="ARBA" id="ARBA00023128"/>
    </source>
</evidence>
<dbReference type="SMART" id="SM00028">
    <property type="entry name" value="TPR"/>
    <property type="match status" value="5"/>
</dbReference>
<comment type="similarity">
    <text evidence="2">Belongs to the TTC19 family.</text>
</comment>
<accession>A0A5N5STZ6</accession>
<dbReference type="AlphaFoldDB" id="A0A5N5STZ6"/>
<evidence type="ECO:0000313" key="8">
    <source>
        <dbReference type="Proteomes" id="UP000326759"/>
    </source>
</evidence>
<feature type="non-terminal residue" evidence="7">
    <location>
        <position position="339"/>
    </location>
</feature>
<keyword evidence="4" id="KW-0802">TPR repeat</keyword>
<dbReference type="SUPFAM" id="SSF48452">
    <property type="entry name" value="TPR-like"/>
    <property type="match status" value="1"/>
</dbReference>
<keyword evidence="3" id="KW-0677">Repeat</keyword>
<keyword evidence="5" id="KW-0809">Transit peptide</keyword>
<evidence type="ECO:0000256" key="3">
    <source>
        <dbReference type="ARBA" id="ARBA00022737"/>
    </source>
</evidence>
<organism evidence="7 8">
    <name type="scientific">Armadillidium nasatum</name>
    <dbReference type="NCBI Taxonomy" id="96803"/>
    <lineage>
        <taxon>Eukaryota</taxon>
        <taxon>Metazoa</taxon>
        <taxon>Ecdysozoa</taxon>
        <taxon>Arthropoda</taxon>
        <taxon>Crustacea</taxon>
        <taxon>Multicrustacea</taxon>
        <taxon>Malacostraca</taxon>
        <taxon>Eumalacostraca</taxon>
        <taxon>Peracarida</taxon>
        <taxon>Isopoda</taxon>
        <taxon>Oniscidea</taxon>
        <taxon>Crinocheta</taxon>
        <taxon>Armadillidiidae</taxon>
        <taxon>Armadillidium</taxon>
    </lineage>
</organism>
<dbReference type="PANTHER" id="PTHR13143">
    <property type="entry name" value="TETRATRICOPEPTIDE REPEAT PROTEIN 19"/>
    <property type="match status" value="1"/>
</dbReference>
<keyword evidence="8" id="KW-1185">Reference proteome</keyword>
<evidence type="ECO:0000256" key="1">
    <source>
        <dbReference type="ARBA" id="ARBA00004173"/>
    </source>
</evidence>
<dbReference type="Gene3D" id="1.25.40.10">
    <property type="entry name" value="Tetratricopeptide repeat domain"/>
    <property type="match status" value="2"/>
</dbReference>
<dbReference type="InterPro" id="IPR019734">
    <property type="entry name" value="TPR_rpt"/>
</dbReference>
<dbReference type="GO" id="GO:0005743">
    <property type="term" value="C:mitochondrial inner membrane"/>
    <property type="evidence" value="ECO:0007669"/>
    <property type="project" value="TreeGrafter"/>
</dbReference>
<evidence type="ECO:0000256" key="5">
    <source>
        <dbReference type="ARBA" id="ARBA00022946"/>
    </source>
</evidence>
<comment type="subcellular location">
    <subcellularLocation>
        <location evidence="1">Mitochondrion</location>
    </subcellularLocation>
</comment>
<dbReference type="GO" id="GO:0034551">
    <property type="term" value="P:mitochondrial respiratory chain complex III assembly"/>
    <property type="evidence" value="ECO:0007669"/>
    <property type="project" value="InterPro"/>
</dbReference>
<dbReference type="PANTHER" id="PTHR13143:SF6">
    <property type="entry name" value="TETRATRICOPEPTIDE REPEAT PROTEIN 19, MITOCHONDRIAL"/>
    <property type="match status" value="1"/>
</dbReference>
<dbReference type="InterPro" id="IPR011990">
    <property type="entry name" value="TPR-like_helical_dom_sf"/>
</dbReference>
<evidence type="ECO:0000313" key="7">
    <source>
        <dbReference type="EMBL" id="KAB7497502.1"/>
    </source>
</evidence>
<comment type="caution">
    <text evidence="7">The sequence shown here is derived from an EMBL/GenBank/DDBJ whole genome shotgun (WGS) entry which is preliminary data.</text>
</comment>
<dbReference type="Proteomes" id="UP000326759">
    <property type="component" value="Unassembled WGS sequence"/>
</dbReference>
<evidence type="ECO:0000256" key="2">
    <source>
        <dbReference type="ARBA" id="ARBA00008219"/>
    </source>
</evidence>
<dbReference type="Pfam" id="PF13424">
    <property type="entry name" value="TPR_12"/>
    <property type="match status" value="1"/>
</dbReference>
<reference evidence="7 8" key="1">
    <citation type="journal article" date="2019" name="PLoS Biol.">
        <title>Sex chromosomes control vertical transmission of feminizing Wolbachia symbionts in an isopod.</title>
        <authorList>
            <person name="Becking T."/>
            <person name="Chebbi M.A."/>
            <person name="Giraud I."/>
            <person name="Moumen B."/>
            <person name="Laverre T."/>
            <person name="Caubet Y."/>
            <person name="Peccoud J."/>
            <person name="Gilbert C."/>
            <person name="Cordaux R."/>
        </authorList>
    </citation>
    <scope>NUCLEOTIDE SEQUENCE [LARGE SCALE GENOMIC DNA]</scope>
    <source>
        <strain evidence="7">ANa2</strain>
        <tissue evidence="7">Whole body excluding digestive tract and cuticle</tissue>
    </source>
</reference>
<sequence>TVISPSVLNNSQFFSPLCTLFKFLNLNVYRKSLYLYKTQISIISKRNFFVKRQVALPSLLTLSFSIPFFANKPKYDEEESKIIMILKRAILATQCGEVEKAEESLNLALKKAQETENKEAIVYIYDLMANNAFDVKNYEKAETYFVYILKLLLQNGKADDDNDVVEVSLKLARIYFLLGNNEKALQGYQFCIGTQEEKMKSMGEENVDEDTLGLWAMSHDWFAKFLLTLPRYDCAKEHFKRACDVYSKVKGKNHPEVAVLLNDIATVCFLQQNYDEAIEYFNKAINIGLLHQHECLASFYVNLGTVYLQKKAFEEAEWNCKMALKIAERYKWEESVNES</sequence>